<evidence type="ECO:0000313" key="2">
    <source>
        <dbReference type="EMBL" id="GAA3897769.1"/>
    </source>
</evidence>
<feature type="compositionally biased region" description="Low complexity" evidence="1">
    <location>
        <begin position="49"/>
        <end position="60"/>
    </location>
</feature>
<reference evidence="3" key="1">
    <citation type="journal article" date="2019" name="Int. J. Syst. Evol. Microbiol.">
        <title>The Global Catalogue of Microorganisms (GCM) 10K type strain sequencing project: providing services to taxonomists for standard genome sequencing and annotation.</title>
        <authorList>
            <consortium name="The Broad Institute Genomics Platform"/>
            <consortium name="The Broad Institute Genome Sequencing Center for Infectious Disease"/>
            <person name="Wu L."/>
            <person name="Ma J."/>
        </authorList>
    </citation>
    <scope>NUCLEOTIDE SEQUENCE [LARGE SCALE GENOMIC DNA]</scope>
    <source>
        <strain evidence="3">JCM 16956</strain>
    </source>
</reference>
<protein>
    <recommendedName>
        <fullName evidence="4">ATP-binding protein</fullName>
    </recommendedName>
</protein>
<dbReference type="Proteomes" id="UP001501000">
    <property type="component" value="Unassembled WGS sequence"/>
</dbReference>
<feature type="compositionally biased region" description="Basic and acidic residues" evidence="1">
    <location>
        <begin position="32"/>
        <end position="43"/>
    </location>
</feature>
<gene>
    <name evidence="2" type="ORF">GCM10022244_05110</name>
</gene>
<feature type="compositionally biased region" description="Pro residues" evidence="1">
    <location>
        <begin position="17"/>
        <end position="31"/>
    </location>
</feature>
<proteinExistence type="predicted"/>
<evidence type="ECO:0000256" key="1">
    <source>
        <dbReference type="SAM" id="MobiDB-lite"/>
    </source>
</evidence>
<accession>A0ABP7LA10</accession>
<evidence type="ECO:0008006" key="4">
    <source>
        <dbReference type="Google" id="ProtNLM"/>
    </source>
</evidence>
<sequence length="196" mass="21194">MREEVPLNDPTENKGPKVPPSYPPRTPPPQKKPVEAPRPEPRTKSGSTALPLPGPGQAPLEARRPRMAVRNRRVSNWVLSAEPWAAGKAVRYVTQAVRGWEYSHPRDGCLEETVRLLVDTAVKDAGRRVSVHLADQDGMLLVVVLSHTAAEPDQSVLTALAGVGGTVSCGVDASDEGRRIWALLSTEPPRSRTPAV</sequence>
<name>A0ABP7LA10_9ACTN</name>
<keyword evidence="3" id="KW-1185">Reference proteome</keyword>
<evidence type="ECO:0000313" key="3">
    <source>
        <dbReference type="Proteomes" id="UP001501000"/>
    </source>
</evidence>
<feature type="region of interest" description="Disordered" evidence="1">
    <location>
        <begin position="1"/>
        <end position="66"/>
    </location>
</feature>
<dbReference type="EMBL" id="BAABAJ010000001">
    <property type="protein sequence ID" value="GAA3897769.1"/>
    <property type="molecule type" value="Genomic_DNA"/>
</dbReference>
<feature type="compositionally biased region" description="Basic and acidic residues" evidence="1">
    <location>
        <begin position="1"/>
        <end position="15"/>
    </location>
</feature>
<comment type="caution">
    <text evidence="2">The sequence shown here is derived from an EMBL/GenBank/DDBJ whole genome shotgun (WGS) entry which is preliminary data.</text>
</comment>
<organism evidence="2 3">
    <name type="scientific">Streptomyces gulbargensis</name>
    <dbReference type="NCBI Taxonomy" id="364901"/>
    <lineage>
        <taxon>Bacteria</taxon>
        <taxon>Bacillati</taxon>
        <taxon>Actinomycetota</taxon>
        <taxon>Actinomycetes</taxon>
        <taxon>Kitasatosporales</taxon>
        <taxon>Streptomycetaceae</taxon>
        <taxon>Streptomyces</taxon>
    </lineage>
</organism>